<protein>
    <submittedName>
        <fullName evidence="1">Uncharacterized protein</fullName>
    </submittedName>
</protein>
<proteinExistence type="predicted"/>
<sequence>MRTDQAYTGSEELVLAVSLELAAVKWKGRAARRRAREAGRAYGRAAAGRIRFCRANAMK</sequence>
<gene>
    <name evidence="1" type="ORF">PAMC26577_10645</name>
</gene>
<evidence type="ECO:0000313" key="1">
    <source>
        <dbReference type="EMBL" id="OTP76519.1"/>
    </source>
</evidence>
<dbReference type="AlphaFoldDB" id="A0A242MYK6"/>
<dbReference type="Proteomes" id="UP000195221">
    <property type="component" value="Unassembled WGS sequence"/>
</dbReference>
<name>A0A242MYK6_CABSO</name>
<comment type="caution">
    <text evidence="1">The sequence shown here is derived from an EMBL/GenBank/DDBJ whole genome shotgun (WGS) entry which is preliminary data.</text>
</comment>
<reference evidence="1 2" key="1">
    <citation type="submission" date="2017-03" db="EMBL/GenBank/DDBJ databases">
        <title>Genome analysis of strain PAMC 26577.</title>
        <authorList>
            <person name="Oh H.-M."/>
            <person name="Yang J.-A."/>
        </authorList>
    </citation>
    <scope>NUCLEOTIDE SEQUENCE [LARGE SCALE GENOMIC DNA]</scope>
    <source>
        <strain evidence="1 2">PAMC 26577</strain>
    </source>
</reference>
<accession>A0A242MYK6</accession>
<dbReference type="EMBL" id="NBTZ01000036">
    <property type="protein sequence ID" value="OTP76519.1"/>
    <property type="molecule type" value="Genomic_DNA"/>
</dbReference>
<evidence type="ECO:0000313" key="2">
    <source>
        <dbReference type="Proteomes" id="UP000195221"/>
    </source>
</evidence>
<organism evidence="1 2">
    <name type="scientific">Caballeronia sordidicola</name>
    <name type="common">Burkholderia sordidicola</name>
    <dbReference type="NCBI Taxonomy" id="196367"/>
    <lineage>
        <taxon>Bacteria</taxon>
        <taxon>Pseudomonadati</taxon>
        <taxon>Pseudomonadota</taxon>
        <taxon>Betaproteobacteria</taxon>
        <taxon>Burkholderiales</taxon>
        <taxon>Burkholderiaceae</taxon>
        <taxon>Caballeronia</taxon>
    </lineage>
</organism>